<accession>A0ABT6FAN2</accession>
<dbReference type="EMBL" id="JARRAG010000002">
    <property type="protein sequence ID" value="MDG3004541.1"/>
    <property type="molecule type" value="Genomic_DNA"/>
</dbReference>
<gene>
    <name evidence="1" type="ORF">PZE19_12210</name>
</gene>
<keyword evidence="2" id="KW-1185">Reference proteome</keyword>
<name>A0ABT6FAN2_9BACT</name>
<organism evidence="1 2">
    <name type="scientific">Paludisphaera mucosa</name>
    <dbReference type="NCBI Taxonomy" id="3030827"/>
    <lineage>
        <taxon>Bacteria</taxon>
        <taxon>Pseudomonadati</taxon>
        <taxon>Planctomycetota</taxon>
        <taxon>Planctomycetia</taxon>
        <taxon>Isosphaerales</taxon>
        <taxon>Isosphaeraceae</taxon>
        <taxon>Paludisphaera</taxon>
    </lineage>
</organism>
<sequence>MPREVLPGEFYVFDRGAPNFEIGARISRNQALFRVRSGGDVYTPANSDASSLAKDVHPGKAFWEGAHQPRPGDWDADELGNRRFPHYHPGGDHDAYGHVFYGERGYRAGEARRG</sequence>
<protein>
    <submittedName>
        <fullName evidence="1">Uncharacterized protein</fullName>
    </submittedName>
</protein>
<reference evidence="1 2" key="1">
    <citation type="submission" date="2023-03" db="EMBL/GenBank/DDBJ databases">
        <title>Paludisphaera mucosa sp. nov. a novel planctomycete from northern fen.</title>
        <authorList>
            <person name="Ivanova A."/>
        </authorList>
    </citation>
    <scope>NUCLEOTIDE SEQUENCE [LARGE SCALE GENOMIC DNA]</scope>
    <source>
        <strain evidence="1 2">Pla2</strain>
    </source>
</reference>
<proteinExistence type="predicted"/>
<dbReference type="Proteomes" id="UP001216907">
    <property type="component" value="Unassembled WGS sequence"/>
</dbReference>
<evidence type="ECO:0000313" key="1">
    <source>
        <dbReference type="EMBL" id="MDG3004541.1"/>
    </source>
</evidence>
<comment type="caution">
    <text evidence="1">The sequence shown here is derived from an EMBL/GenBank/DDBJ whole genome shotgun (WGS) entry which is preliminary data.</text>
</comment>
<evidence type="ECO:0000313" key="2">
    <source>
        <dbReference type="Proteomes" id="UP001216907"/>
    </source>
</evidence>
<dbReference type="RefSeq" id="WP_277860896.1">
    <property type="nucleotide sequence ID" value="NZ_JARRAG010000002.1"/>
</dbReference>